<dbReference type="Proteomes" id="UP000326907">
    <property type="component" value="Unassembled WGS sequence"/>
</dbReference>
<comment type="caution">
    <text evidence="1">The sequence shown here is derived from an EMBL/GenBank/DDBJ whole genome shotgun (WGS) entry which is preliminary data.</text>
</comment>
<name>A0A5N5EDJ2_9ACTN</name>
<dbReference type="GO" id="GO:0003677">
    <property type="term" value="F:DNA binding"/>
    <property type="evidence" value="ECO:0007669"/>
    <property type="project" value="InterPro"/>
</dbReference>
<dbReference type="EMBL" id="VYUA01000043">
    <property type="protein sequence ID" value="KAB2588675.1"/>
    <property type="molecule type" value="Genomic_DNA"/>
</dbReference>
<proteinExistence type="predicted"/>
<organism evidence="1 2">
    <name type="scientific">Streptomyces arboris</name>
    <dbReference type="NCBI Taxonomy" id="2600619"/>
    <lineage>
        <taxon>Bacteria</taxon>
        <taxon>Bacillati</taxon>
        <taxon>Actinomycetota</taxon>
        <taxon>Actinomycetes</taxon>
        <taxon>Kitasatosporales</taxon>
        <taxon>Streptomycetaceae</taxon>
        <taxon>Streptomyces</taxon>
    </lineage>
</organism>
<keyword evidence="2" id="KW-1185">Reference proteome</keyword>
<reference evidence="1 2" key="1">
    <citation type="submission" date="2019-09" db="EMBL/GenBank/DDBJ databases">
        <authorList>
            <person name="Liu P."/>
        </authorList>
    </citation>
    <scope>NUCLEOTIDE SEQUENCE [LARGE SCALE GENOMIC DNA]</scope>
    <source>
        <strain evidence="1 2">TRM68085</strain>
    </source>
</reference>
<evidence type="ECO:0008006" key="3">
    <source>
        <dbReference type="Google" id="ProtNLM"/>
    </source>
</evidence>
<gene>
    <name evidence="1" type="ORF">F5983_30895</name>
</gene>
<dbReference type="InterPro" id="IPR011010">
    <property type="entry name" value="DNA_brk_join_enz"/>
</dbReference>
<evidence type="ECO:0000313" key="1">
    <source>
        <dbReference type="EMBL" id="KAB2588675.1"/>
    </source>
</evidence>
<sequence length="271" mass="30418">MKALRSRGRHEGEARGYDAIRPYLASLQPVLTAWAEAAVLSLREITRHHVDAAVDGQSGRARRQLALGLRSLFRTLKRERVVFRDPAQHLRVGSPTGIPKPVPSDLLANALRQTKTPLGRLILVLAAVHAVPVHELRTILTCDLDLARGTLVICRGLRWHTLHLEELTHQIAADWLDYRHRRWPASANPRLIVSQRSALDPDHPAVGKTLLRDNVPQGLTLVGRLRQDRILTEAAETADPLRLMRLFGITEKTAMHYVTTAHPERTAKLPR</sequence>
<dbReference type="AlphaFoldDB" id="A0A5N5EDJ2"/>
<dbReference type="SUPFAM" id="SSF56349">
    <property type="entry name" value="DNA breaking-rejoining enzymes"/>
    <property type="match status" value="1"/>
</dbReference>
<evidence type="ECO:0000313" key="2">
    <source>
        <dbReference type="Proteomes" id="UP000326907"/>
    </source>
</evidence>
<protein>
    <recommendedName>
        <fullName evidence="3">Integrase</fullName>
    </recommendedName>
</protein>
<accession>A0A5N5EDJ2</accession>